<evidence type="ECO:0008006" key="7">
    <source>
        <dbReference type="Google" id="ProtNLM"/>
    </source>
</evidence>
<feature type="compositionally biased region" description="Polar residues" evidence="1">
    <location>
        <begin position="245"/>
        <end position="254"/>
    </location>
</feature>
<keyword evidence="3" id="KW-0732">Signal</keyword>
<keyword evidence="2" id="KW-1133">Transmembrane helix</keyword>
<comment type="caution">
    <text evidence="4">The sequence shown here is derived from an EMBL/GenBank/DDBJ whole genome shotgun (WGS) entry which is preliminary data.</text>
</comment>
<feature type="signal peptide" evidence="3">
    <location>
        <begin position="1"/>
        <end position="21"/>
    </location>
</feature>
<proteinExistence type="predicted"/>
<evidence type="ECO:0000256" key="3">
    <source>
        <dbReference type="SAM" id="SignalP"/>
    </source>
</evidence>
<reference evidence="4 6" key="1">
    <citation type="submission" date="2017-06" db="EMBL/GenBank/DDBJ databases">
        <title>A platform for efficient transgenesis in Macrostomum lignano, a flatworm model organism for stem cell research.</title>
        <authorList>
            <person name="Berezikov E."/>
        </authorList>
    </citation>
    <scope>NUCLEOTIDE SEQUENCE [LARGE SCALE GENOMIC DNA]</scope>
    <source>
        <strain evidence="4">DV1</strain>
        <tissue evidence="4">Whole organism</tissue>
    </source>
</reference>
<keyword evidence="6" id="KW-1185">Reference proteome</keyword>
<organism evidence="4 6">
    <name type="scientific">Macrostomum lignano</name>
    <dbReference type="NCBI Taxonomy" id="282301"/>
    <lineage>
        <taxon>Eukaryota</taxon>
        <taxon>Metazoa</taxon>
        <taxon>Spiralia</taxon>
        <taxon>Lophotrochozoa</taxon>
        <taxon>Platyhelminthes</taxon>
        <taxon>Rhabditophora</taxon>
        <taxon>Macrostomorpha</taxon>
        <taxon>Macrostomida</taxon>
        <taxon>Macrostomidae</taxon>
        <taxon>Macrostomum</taxon>
    </lineage>
</organism>
<keyword evidence="2" id="KW-0812">Transmembrane</keyword>
<feature type="transmembrane region" description="Helical" evidence="2">
    <location>
        <begin position="147"/>
        <end position="170"/>
    </location>
</feature>
<dbReference type="AlphaFoldDB" id="A0A267FTL0"/>
<feature type="region of interest" description="Disordered" evidence="1">
    <location>
        <begin position="273"/>
        <end position="327"/>
    </location>
</feature>
<evidence type="ECO:0000313" key="6">
    <source>
        <dbReference type="Proteomes" id="UP000215902"/>
    </source>
</evidence>
<evidence type="ECO:0000313" key="5">
    <source>
        <dbReference type="EMBL" id="PAA90434.1"/>
    </source>
</evidence>
<evidence type="ECO:0000256" key="2">
    <source>
        <dbReference type="SAM" id="Phobius"/>
    </source>
</evidence>
<keyword evidence="2" id="KW-0472">Membrane</keyword>
<feature type="chain" id="PRO_5011916149" description="TNFR-Cys domain-containing protein" evidence="3">
    <location>
        <begin position="22"/>
        <end position="327"/>
    </location>
</feature>
<feature type="region of interest" description="Disordered" evidence="1">
    <location>
        <begin position="210"/>
        <end position="261"/>
    </location>
</feature>
<dbReference type="Proteomes" id="UP000215902">
    <property type="component" value="Unassembled WGS sequence"/>
</dbReference>
<evidence type="ECO:0000256" key="1">
    <source>
        <dbReference type="SAM" id="MobiDB-lite"/>
    </source>
</evidence>
<accession>A0A267FTL0</accession>
<sequence>MLNSGLVPVLVLLSMVHSTYQLSICSEHPIEKCDFRVQYRNDACSCSQCTSELSSCLDSVVMNENSKEFYNSLCQKWKSENSCTDLFIPISTANKPGLTTSAESPVVTTVTVTTTPTTTTGTTAATNSNTVIEKPSIQSADVAASPMVLLVAILATLALCSFALIGFVVVKISRQNTNTRDAIQLNLLASSASQMGSNVRATVSFVDETEASTNSIHEDQVDQDEEATNQPLLPTAPPLARSDNDTISVNQYPQSPADFSVATGQPVQQLPAVAEGEEATERQPSDSSSPSSTTGPKVESERLVRAEETNRPIRYPDTPQTPEVLHV</sequence>
<name>A0A267FTL0_9PLAT</name>
<protein>
    <recommendedName>
        <fullName evidence="7">TNFR-Cys domain-containing protein</fullName>
    </recommendedName>
</protein>
<dbReference type="EMBL" id="NIVC01000110">
    <property type="protein sequence ID" value="PAA90434.1"/>
    <property type="molecule type" value="Genomic_DNA"/>
</dbReference>
<evidence type="ECO:0000313" key="4">
    <source>
        <dbReference type="EMBL" id="PAA77160.1"/>
    </source>
</evidence>
<dbReference type="EMBL" id="NIVC01000761">
    <property type="protein sequence ID" value="PAA77160.1"/>
    <property type="molecule type" value="Genomic_DNA"/>
</dbReference>
<gene>
    <name evidence="4" type="ORF">BOX15_Mlig013425g1</name>
    <name evidence="5" type="ORF">BOX15_Mlig030166g1</name>
</gene>
<feature type="compositionally biased region" description="Basic and acidic residues" evidence="1">
    <location>
        <begin position="298"/>
        <end position="311"/>
    </location>
</feature>